<evidence type="ECO:0000256" key="1">
    <source>
        <dbReference type="ARBA" id="ARBA00022614"/>
    </source>
</evidence>
<evidence type="ECO:0000313" key="4">
    <source>
        <dbReference type="Proteomes" id="UP001479436"/>
    </source>
</evidence>
<accession>A0ABR2WI18</accession>
<dbReference type="Pfam" id="PF13855">
    <property type="entry name" value="LRR_8"/>
    <property type="match status" value="1"/>
</dbReference>
<dbReference type="PANTHER" id="PTHR48051:SF1">
    <property type="entry name" value="RAS SUPPRESSOR PROTEIN 1"/>
    <property type="match status" value="1"/>
</dbReference>
<keyword evidence="2" id="KW-0677">Repeat</keyword>
<dbReference type="PANTHER" id="PTHR48051">
    <property type="match status" value="1"/>
</dbReference>
<dbReference type="InterPro" id="IPR050216">
    <property type="entry name" value="LRR_domain-containing"/>
</dbReference>
<dbReference type="Proteomes" id="UP001479436">
    <property type="component" value="Unassembled WGS sequence"/>
</dbReference>
<dbReference type="EMBL" id="JASJQH010001530">
    <property type="protein sequence ID" value="KAK9761160.1"/>
    <property type="molecule type" value="Genomic_DNA"/>
</dbReference>
<dbReference type="InterPro" id="IPR003591">
    <property type="entry name" value="Leu-rich_rpt_typical-subtyp"/>
</dbReference>
<keyword evidence="1" id="KW-0433">Leucine-rich repeat</keyword>
<keyword evidence="4" id="KW-1185">Reference proteome</keyword>
<comment type="caution">
    <text evidence="3">The sequence shown here is derived from an EMBL/GenBank/DDBJ whole genome shotgun (WGS) entry which is preliminary data.</text>
</comment>
<feature type="non-terminal residue" evidence="3">
    <location>
        <position position="1"/>
    </location>
</feature>
<name>A0ABR2WI18_9FUNG</name>
<dbReference type="SUPFAM" id="SSF52075">
    <property type="entry name" value="Outer arm dynein light chain 1"/>
    <property type="match status" value="1"/>
</dbReference>
<reference evidence="3 4" key="1">
    <citation type="submission" date="2023-04" db="EMBL/GenBank/DDBJ databases">
        <title>Genome of Basidiobolus ranarum AG-B5.</title>
        <authorList>
            <person name="Stajich J.E."/>
            <person name="Carter-House D."/>
            <person name="Gryganskyi A."/>
        </authorList>
    </citation>
    <scope>NUCLEOTIDE SEQUENCE [LARGE SCALE GENOMIC DNA]</scope>
    <source>
        <strain evidence="3 4">AG-B5</strain>
    </source>
</reference>
<protein>
    <submittedName>
        <fullName evidence="3">Uncharacterized protein</fullName>
    </submittedName>
</protein>
<dbReference type="PROSITE" id="PS51450">
    <property type="entry name" value="LRR"/>
    <property type="match status" value="1"/>
</dbReference>
<sequence length="256" mass="28998">IIPRPVVDELRNLVALRLEDNGLTSIPQSLFEINSLVELNLGYNQISVLPLEIGKLTNLEQLYLHENKLSTLPLQLGLLKRLKILDITGNKITWLPGCINDLENLYILWADGNPAVKPSETESSRSNILVVSPTIPMLSYFAKQVVGKTCASNSHYYCTHSQPTHVSSQQSPLLTSHNHAEQNRSMKSSDVLHCVRTMLPRAIFSSCPKLRDLIPRCTKCQQMIFNDPELYYIESLECILRHWILMRYQICGPACT</sequence>
<dbReference type="SMART" id="SM00369">
    <property type="entry name" value="LRR_TYP"/>
    <property type="match status" value="4"/>
</dbReference>
<proteinExistence type="predicted"/>
<evidence type="ECO:0000313" key="3">
    <source>
        <dbReference type="EMBL" id="KAK9761160.1"/>
    </source>
</evidence>
<evidence type="ECO:0000256" key="2">
    <source>
        <dbReference type="ARBA" id="ARBA00022737"/>
    </source>
</evidence>
<dbReference type="InterPro" id="IPR032675">
    <property type="entry name" value="LRR_dom_sf"/>
</dbReference>
<dbReference type="InterPro" id="IPR001611">
    <property type="entry name" value="Leu-rich_rpt"/>
</dbReference>
<organism evidence="3 4">
    <name type="scientific">Basidiobolus ranarum</name>
    <dbReference type="NCBI Taxonomy" id="34480"/>
    <lineage>
        <taxon>Eukaryota</taxon>
        <taxon>Fungi</taxon>
        <taxon>Fungi incertae sedis</taxon>
        <taxon>Zoopagomycota</taxon>
        <taxon>Entomophthoromycotina</taxon>
        <taxon>Basidiobolomycetes</taxon>
        <taxon>Basidiobolales</taxon>
        <taxon>Basidiobolaceae</taxon>
        <taxon>Basidiobolus</taxon>
    </lineage>
</organism>
<gene>
    <name evidence="3" type="ORF">K7432_014140</name>
</gene>
<dbReference type="Gene3D" id="3.80.10.10">
    <property type="entry name" value="Ribonuclease Inhibitor"/>
    <property type="match status" value="1"/>
</dbReference>